<comment type="similarity">
    <text evidence="1 2">Belongs to the nucleosome assembly protein (NAP) family.</text>
</comment>
<dbReference type="Pfam" id="PF13302">
    <property type="entry name" value="Acetyltransf_3"/>
    <property type="match status" value="1"/>
</dbReference>
<proteinExistence type="inferred from homology"/>
<dbReference type="InterPro" id="IPR016181">
    <property type="entry name" value="Acyl_CoA_acyltransferase"/>
</dbReference>
<sequence>MTAALEDTPVSYEDLADIERDFYDIETKIIRQQNTLTKPLYARRSKTVAQIPNFWPLVLEQAPPDIDQYIQPSDSTLLLSSLLSLDVEHCELDPANKTVVDPRSVTIRFEFSPNDHFSDTVLEKKLWYRKGNDGWSGLVSEPVRIHWKKDKDLTSGLLDMACDVFESEQKSNWGTARSLSDMTPEQKTLQKTIESTGMGGVSFFAWFGFVGRRITAEESAEVMAKDEERRIEIKGNNKSPPESQSAEASEEDYDREDMDLSLEIFPDGDELAIAISEDLWPDAININLALISPPNPYTLADAEWWINQSLTGQGDLSLCVLRMGCPGPEGRLVGGCGLACEDPKGFWHIPGRRPLNEKEESTTPPNRNVEVGYFLHPDVQGLGIMREAVRAAVHWGRRECGVGDVRLRVEEGNLGSRRVVEGMGEF</sequence>
<dbReference type="SUPFAM" id="SSF55729">
    <property type="entry name" value="Acyl-CoA N-acyltransferases (Nat)"/>
    <property type="match status" value="1"/>
</dbReference>
<dbReference type="OrthoDB" id="19419at2759"/>
<evidence type="ECO:0000256" key="2">
    <source>
        <dbReference type="RuleBase" id="RU003876"/>
    </source>
</evidence>
<dbReference type="Pfam" id="PF00956">
    <property type="entry name" value="NAP"/>
    <property type="match status" value="1"/>
</dbReference>
<dbReference type="SUPFAM" id="SSF143113">
    <property type="entry name" value="NAP-like"/>
    <property type="match status" value="1"/>
</dbReference>
<evidence type="ECO:0000256" key="1">
    <source>
        <dbReference type="ARBA" id="ARBA00009947"/>
    </source>
</evidence>
<evidence type="ECO:0000259" key="4">
    <source>
        <dbReference type="Pfam" id="PF13302"/>
    </source>
</evidence>
<dbReference type="Proteomes" id="UP000824998">
    <property type="component" value="Unassembled WGS sequence"/>
</dbReference>
<evidence type="ECO:0000256" key="3">
    <source>
        <dbReference type="SAM" id="MobiDB-lite"/>
    </source>
</evidence>
<dbReference type="InterPro" id="IPR000182">
    <property type="entry name" value="GNAT_dom"/>
</dbReference>
<dbReference type="AlphaFoldDB" id="A0A9P7YJJ3"/>
<feature type="non-terminal residue" evidence="5">
    <location>
        <position position="426"/>
    </location>
</feature>
<dbReference type="Gene3D" id="3.40.630.30">
    <property type="match status" value="1"/>
</dbReference>
<dbReference type="InterPro" id="IPR037231">
    <property type="entry name" value="NAP-like_sf"/>
</dbReference>
<keyword evidence="6" id="KW-1185">Reference proteome</keyword>
<dbReference type="EMBL" id="MU251453">
    <property type="protein sequence ID" value="KAG9234745.1"/>
    <property type="molecule type" value="Genomic_DNA"/>
</dbReference>
<evidence type="ECO:0000313" key="6">
    <source>
        <dbReference type="Proteomes" id="UP000824998"/>
    </source>
</evidence>
<organism evidence="5 6">
    <name type="scientific">Amylocarpus encephaloides</name>
    <dbReference type="NCBI Taxonomy" id="45428"/>
    <lineage>
        <taxon>Eukaryota</taxon>
        <taxon>Fungi</taxon>
        <taxon>Dikarya</taxon>
        <taxon>Ascomycota</taxon>
        <taxon>Pezizomycotina</taxon>
        <taxon>Leotiomycetes</taxon>
        <taxon>Helotiales</taxon>
        <taxon>Helotiales incertae sedis</taxon>
        <taxon>Amylocarpus</taxon>
    </lineage>
</organism>
<dbReference type="GO" id="GO:0006334">
    <property type="term" value="P:nucleosome assembly"/>
    <property type="evidence" value="ECO:0007669"/>
    <property type="project" value="InterPro"/>
</dbReference>
<dbReference type="InterPro" id="IPR002164">
    <property type="entry name" value="NAP_family"/>
</dbReference>
<gene>
    <name evidence="5" type="ORF">BJ875DRAFT_352778</name>
</gene>
<dbReference type="GO" id="GO:0016747">
    <property type="term" value="F:acyltransferase activity, transferring groups other than amino-acyl groups"/>
    <property type="evidence" value="ECO:0007669"/>
    <property type="project" value="InterPro"/>
</dbReference>
<protein>
    <submittedName>
        <fullName evidence="5">Nucleosome assembly protein C36B7.08c</fullName>
    </submittedName>
</protein>
<reference evidence="5" key="1">
    <citation type="journal article" date="2021" name="IMA Fungus">
        <title>Genomic characterization of three marine fungi, including Emericellopsis atlantica sp. nov. with signatures of a generalist lifestyle and marine biomass degradation.</title>
        <authorList>
            <person name="Hagestad O.C."/>
            <person name="Hou L."/>
            <person name="Andersen J.H."/>
            <person name="Hansen E.H."/>
            <person name="Altermark B."/>
            <person name="Li C."/>
            <person name="Kuhnert E."/>
            <person name="Cox R.J."/>
            <person name="Crous P.W."/>
            <person name="Spatafora J.W."/>
            <person name="Lail K."/>
            <person name="Amirebrahimi M."/>
            <person name="Lipzen A."/>
            <person name="Pangilinan J."/>
            <person name="Andreopoulos W."/>
            <person name="Hayes R.D."/>
            <person name="Ng V."/>
            <person name="Grigoriev I.V."/>
            <person name="Jackson S.A."/>
            <person name="Sutton T.D.S."/>
            <person name="Dobson A.D.W."/>
            <person name="Rama T."/>
        </authorList>
    </citation>
    <scope>NUCLEOTIDE SEQUENCE</scope>
    <source>
        <strain evidence="5">TRa018bII</strain>
    </source>
</reference>
<dbReference type="GO" id="GO:0005634">
    <property type="term" value="C:nucleus"/>
    <property type="evidence" value="ECO:0007669"/>
    <property type="project" value="InterPro"/>
</dbReference>
<name>A0A9P7YJJ3_9HELO</name>
<evidence type="ECO:0000313" key="5">
    <source>
        <dbReference type="EMBL" id="KAG9234745.1"/>
    </source>
</evidence>
<comment type="caution">
    <text evidence="5">The sequence shown here is derived from an EMBL/GenBank/DDBJ whole genome shotgun (WGS) entry which is preliminary data.</text>
</comment>
<dbReference type="PANTHER" id="PTHR11875">
    <property type="entry name" value="TESTIS-SPECIFIC Y-ENCODED PROTEIN"/>
    <property type="match status" value="1"/>
</dbReference>
<feature type="region of interest" description="Disordered" evidence="3">
    <location>
        <begin position="227"/>
        <end position="255"/>
    </location>
</feature>
<feature type="domain" description="N-acetyltransferase" evidence="4">
    <location>
        <begin position="294"/>
        <end position="424"/>
    </location>
</feature>
<accession>A0A9P7YJJ3</accession>
<dbReference type="Gene3D" id="3.30.1120.90">
    <property type="entry name" value="Nucleosome assembly protein"/>
    <property type="match status" value="1"/>
</dbReference>